<dbReference type="GO" id="GO:0042910">
    <property type="term" value="F:xenobiotic transmembrane transporter activity"/>
    <property type="evidence" value="ECO:0007669"/>
    <property type="project" value="TreeGrafter"/>
</dbReference>
<feature type="transmembrane region" description="Helical" evidence="8">
    <location>
        <begin position="539"/>
        <end position="558"/>
    </location>
</feature>
<keyword evidence="3" id="KW-1003">Cell membrane</keyword>
<keyword evidence="2" id="KW-0813">Transport</keyword>
<feature type="transmembrane region" description="Helical" evidence="8">
    <location>
        <begin position="987"/>
        <end position="1012"/>
    </location>
</feature>
<evidence type="ECO:0000256" key="6">
    <source>
        <dbReference type="ARBA" id="ARBA00022989"/>
    </source>
</evidence>
<dbReference type="PRINTS" id="PR00702">
    <property type="entry name" value="ACRIFLAVINRP"/>
</dbReference>
<dbReference type="GO" id="GO:0005886">
    <property type="term" value="C:plasma membrane"/>
    <property type="evidence" value="ECO:0007669"/>
    <property type="project" value="UniProtKB-SubCell"/>
</dbReference>
<dbReference type="Proteomes" id="UP000681075">
    <property type="component" value="Unassembled WGS sequence"/>
</dbReference>
<accession>A0A8S8XEP6</accession>
<evidence type="ECO:0000256" key="2">
    <source>
        <dbReference type="ARBA" id="ARBA00022448"/>
    </source>
</evidence>
<comment type="caution">
    <text evidence="9">The sequence shown here is derived from an EMBL/GenBank/DDBJ whole genome shotgun (WGS) entry which is preliminary data.</text>
</comment>
<dbReference type="AlphaFoldDB" id="A0A8S8XEP6"/>
<dbReference type="SUPFAM" id="SSF82714">
    <property type="entry name" value="Multidrug efflux transporter AcrB TolC docking domain, DN and DC subdomains"/>
    <property type="match status" value="2"/>
</dbReference>
<dbReference type="PANTHER" id="PTHR32063:SF34">
    <property type="entry name" value="MULTIDRUG RESISTANCE PROTEIN MDTC"/>
    <property type="match status" value="1"/>
</dbReference>
<dbReference type="Gene3D" id="3.30.70.1440">
    <property type="entry name" value="Multidrug efflux transporter AcrB pore domain"/>
    <property type="match status" value="2"/>
</dbReference>
<keyword evidence="7 8" id="KW-0472">Membrane</keyword>
<comment type="subcellular location">
    <subcellularLocation>
        <location evidence="1">Cell inner membrane</location>
        <topology evidence="1">Multi-pass membrane protein</topology>
    </subcellularLocation>
</comment>
<dbReference type="Gene3D" id="1.20.1640.10">
    <property type="entry name" value="Multidrug efflux transporter AcrB transmembrane domain"/>
    <property type="match status" value="3"/>
</dbReference>
<sequence>MNISEPFIRRPVATTLLTIGIFLAGFVAYFLLPVAPLPQIDIPTIAVQANMAGASPEDMATSVATPLERRLGQIADVTEMTSSSSVGSTQIVLQFGLNRDIDGAARDVQAAINASRADLPSSLRSNPTYRKFNPSDQPVIMLTMQSETLSPGQIFDAASIVLQQKISQLPGVGQVLISGSSNPAVRVELNPKALWKYGIGLSDVRAALSSANANAPKGQIEVGELRYQLYTNDQARSADEYRPLVIAYRNGSAVRLGDVAEVIDSVEDLRNQGLTNGKPAIIVQVRRQPGANIIDLVDQVKALIPELQASIPPQIELKMGVDRTVSIRRSLIEVERTLVISIILVIGVVFIFLRDGRATLIPAVAVPVSLVTAFGFMYLFGYSLNNMSLMALTVATGFVVDDAIVVLENTKRHIEAGMARYRAALLGAKEVGFTVLSMSISLVAVFMPILLMGGIVGRFFREFAVVLTTSILVSMVVSLTTTPMMCALLLHDHRHQAKKKTGAFSGFLSRQLDRFERGFAWLTRKYELGLTWSLRNGRLVLLILLITIVLNVYLYIMIPKGFFPQQDTGLLFAGLRGDQSISFQSMQKKISDFQDILLKDPAVETVIGFTGGGRGGANSGNMFVQLKPRNQRDTTDDVMNRLRPKMSSVPGAQAFLGMVGDIPGGGGRQGSGGSYQYTLLGDDLNELRKWGTALKEELQANTPELTDVDSDQNDKGLEIALRIDRETASRLGIATNQVDNALYDAFGQRQVSTIFNAVNQYKVVMEVDPRFWQSPETLGEVYIPASGATARGSQATNALAGTFSTQSSGTGGTATTGANAANATDSISVRNAAQNKIGATAGAGSNTGSAVSTSNSRMVPLSAIATWGPGTTPLAVNHQGTYAATTISFNTATGVSLSLATEAIKAAEARIKMPTTIVGEFAGSARQFQQSAGSTPILLLATLLAVYIVLGILYESYVHPLTVLSTLPSAGIGALLALLVFNTEFGLISTIGVILLIGIVKKNAIMMIDFALDAERTRGLDSMSAIHEACMLRFRPIMMTTAAAMLGALPLALGSGDGAELRQPLGISIFGGLLLSQLLTLFTTPVIYLALDKRRKKDRAIDPALVPAE</sequence>
<feature type="transmembrane region" description="Helical" evidence="8">
    <location>
        <begin position="1032"/>
        <end position="1053"/>
    </location>
</feature>
<dbReference type="Gene3D" id="3.30.2090.10">
    <property type="entry name" value="Multidrug efflux transporter AcrB TolC docking domain, DN and DC subdomains"/>
    <property type="match status" value="3"/>
</dbReference>
<dbReference type="PANTHER" id="PTHR32063">
    <property type="match status" value="1"/>
</dbReference>
<dbReference type="Pfam" id="PF00873">
    <property type="entry name" value="ACR_tran"/>
    <property type="match status" value="2"/>
</dbReference>
<dbReference type="InterPro" id="IPR001036">
    <property type="entry name" value="Acrflvin-R"/>
</dbReference>
<dbReference type="InterPro" id="IPR027463">
    <property type="entry name" value="AcrB_DN_DC_subdom"/>
</dbReference>
<feature type="transmembrane region" description="Helical" evidence="8">
    <location>
        <begin position="360"/>
        <end position="381"/>
    </location>
</feature>
<keyword evidence="10" id="KW-1185">Reference proteome</keyword>
<dbReference type="Gene3D" id="3.30.70.1430">
    <property type="entry name" value="Multidrug efflux transporter AcrB pore domain"/>
    <property type="match status" value="2"/>
</dbReference>
<dbReference type="SUPFAM" id="SSF82693">
    <property type="entry name" value="Multidrug efflux transporter AcrB pore domain, PN1, PN2, PC1 and PC2 subdomains"/>
    <property type="match status" value="3"/>
</dbReference>
<keyword evidence="4" id="KW-0997">Cell inner membrane</keyword>
<proteinExistence type="predicted"/>
<reference evidence="9" key="1">
    <citation type="submission" date="2021-02" db="EMBL/GenBank/DDBJ databases">
        <title>Genome sequence of Rhodospirillales sp. strain TMPK1 isolated from soil.</title>
        <authorList>
            <person name="Nakai R."/>
            <person name="Kusada H."/>
            <person name="Tamaki H."/>
        </authorList>
    </citation>
    <scope>NUCLEOTIDE SEQUENCE</scope>
    <source>
        <strain evidence="9">TMPK1</strain>
    </source>
</reference>
<dbReference type="RefSeq" id="WP_420243007.1">
    <property type="nucleotide sequence ID" value="NZ_BOPV01000001.1"/>
</dbReference>
<keyword evidence="5 8" id="KW-0812">Transmembrane</keyword>
<evidence type="ECO:0000256" key="1">
    <source>
        <dbReference type="ARBA" id="ARBA00004429"/>
    </source>
</evidence>
<evidence type="ECO:0000256" key="5">
    <source>
        <dbReference type="ARBA" id="ARBA00022692"/>
    </source>
</evidence>
<dbReference type="FunFam" id="3.30.70.1430:FF:000001">
    <property type="entry name" value="Efflux pump membrane transporter"/>
    <property type="match status" value="1"/>
</dbReference>
<evidence type="ECO:0000256" key="7">
    <source>
        <dbReference type="ARBA" id="ARBA00023136"/>
    </source>
</evidence>
<dbReference type="SUPFAM" id="SSF82866">
    <property type="entry name" value="Multidrug efflux transporter AcrB transmembrane domain"/>
    <property type="match status" value="2"/>
</dbReference>
<feature type="transmembrane region" description="Helical" evidence="8">
    <location>
        <begin position="12"/>
        <end position="32"/>
    </location>
</feature>
<dbReference type="FunFam" id="1.20.1640.10:FF:000001">
    <property type="entry name" value="Efflux pump membrane transporter"/>
    <property type="match status" value="1"/>
</dbReference>
<feature type="transmembrane region" description="Helical" evidence="8">
    <location>
        <begin position="936"/>
        <end position="954"/>
    </location>
</feature>
<evidence type="ECO:0000313" key="10">
    <source>
        <dbReference type="Proteomes" id="UP000681075"/>
    </source>
</evidence>
<keyword evidence="6 8" id="KW-1133">Transmembrane helix</keyword>
<feature type="transmembrane region" description="Helical" evidence="8">
    <location>
        <begin position="337"/>
        <end position="353"/>
    </location>
</feature>
<feature type="transmembrane region" description="Helical" evidence="8">
    <location>
        <begin position="431"/>
        <end position="451"/>
    </location>
</feature>
<name>A0A8S8XEP6_9PROT</name>
<dbReference type="EMBL" id="BOPV01000001">
    <property type="protein sequence ID" value="GIL39887.1"/>
    <property type="molecule type" value="Genomic_DNA"/>
</dbReference>
<dbReference type="Gene3D" id="3.30.70.1320">
    <property type="entry name" value="Multidrug efflux transporter AcrB pore domain like"/>
    <property type="match status" value="1"/>
</dbReference>
<evidence type="ECO:0000256" key="4">
    <source>
        <dbReference type="ARBA" id="ARBA00022519"/>
    </source>
</evidence>
<feature type="transmembrane region" description="Helical" evidence="8">
    <location>
        <begin position="463"/>
        <end position="490"/>
    </location>
</feature>
<evidence type="ECO:0000256" key="3">
    <source>
        <dbReference type="ARBA" id="ARBA00022475"/>
    </source>
</evidence>
<organism evidence="9 10">
    <name type="scientific">Roseiterribacter gracilis</name>
    <dbReference type="NCBI Taxonomy" id="2812848"/>
    <lineage>
        <taxon>Bacteria</taxon>
        <taxon>Pseudomonadati</taxon>
        <taxon>Pseudomonadota</taxon>
        <taxon>Alphaproteobacteria</taxon>
        <taxon>Rhodospirillales</taxon>
        <taxon>Roseiterribacteraceae</taxon>
        <taxon>Roseiterribacter</taxon>
    </lineage>
</organism>
<protein>
    <submittedName>
        <fullName evidence="9">Transport system membrane protein</fullName>
    </submittedName>
</protein>
<evidence type="ECO:0000256" key="8">
    <source>
        <dbReference type="SAM" id="Phobius"/>
    </source>
</evidence>
<gene>
    <name evidence="9" type="ORF">TMPK1_21240</name>
</gene>
<feature type="transmembrane region" description="Helical" evidence="8">
    <location>
        <begin position="1065"/>
        <end position="1091"/>
    </location>
</feature>
<evidence type="ECO:0000313" key="9">
    <source>
        <dbReference type="EMBL" id="GIL39887.1"/>
    </source>
</evidence>